<dbReference type="STRING" id="578454.G8B4Z1"/>
<dbReference type="CGD" id="CAL0000144585">
    <property type="gene designation" value="CPAR2_600990"/>
</dbReference>
<name>G8B4Z1_CANPC</name>
<dbReference type="AlphaFoldDB" id="G8B4Z1"/>
<evidence type="ECO:0000313" key="2">
    <source>
        <dbReference type="EMBL" id="CCE39683.1"/>
    </source>
</evidence>
<proteinExistence type="predicted"/>
<organism evidence="2 4">
    <name type="scientific">Candida parapsilosis (strain CDC 317 / ATCC MYA-4646)</name>
    <name type="common">Yeast</name>
    <name type="synonym">Monilia parapsilosis</name>
    <dbReference type="NCBI Taxonomy" id="578454"/>
    <lineage>
        <taxon>Eukaryota</taxon>
        <taxon>Fungi</taxon>
        <taxon>Dikarya</taxon>
        <taxon>Ascomycota</taxon>
        <taxon>Saccharomycotina</taxon>
        <taxon>Pichiomycetes</taxon>
        <taxon>Debaryomycetaceae</taxon>
        <taxon>Candida/Lodderomyces clade</taxon>
        <taxon>Candida</taxon>
    </lineage>
</organism>
<dbReference type="Proteomes" id="UP000005221">
    <property type="component" value="Chromosome 6"/>
</dbReference>
<dbReference type="EMBL" id="HE605202">
    <property type="protein sequence ID" value="CCE39683.1"/>
    <property type="molecule type" value="Genomic_DNA"/>
</dbReference>
<evidence type="ECO:0000313" key="3">
    <source>
        <dbReference type="EnsemblFungi" id="CPAR2_600990-T-p1"/>
    </source>
</evidence>
<evidence type="ECO:0000313" key="4">
    <source>
        <dbReference type="Proteomes" id="UP000005221"/>
    </source>
</evidence>
<reference evidence="4" key="1">
    <citation type="journal article" date="2009" name="Nature">
        <title>Evolution of pathogenicity and sexual reproduction in eight Candida genomes.</title>
        <authorList>
            <person name="Butler G."/>
            <person name="Rasmussen M.D."/>
            <person name="Lin M.F."/>
            <person name="Santos M.A."/>
            <person name="Sakthikumar S."/>
            <person name="Munro C.A."/>
            <person name="Rheinbay E."/>
            <person name="Grabherr M."/>
            <person name="Forche A."/>
            <person name="Reedy J.L."/>
            <person name="Agrafioti I."/>
            <person name="Arnaud M.B."/>
            <person name="Bates S."/>
            <person name="Brown A.J."/>
            <person name="Brunke S."/>
            <person name="Costanzo M.C."/>
            <person name="Fitzpatrick D.A."/>
            <person name="de Groot P.W."/>
            <person name="Harris D."/>
            <person name="Hoyer L.L."/>
            <person name="Hube B."/>
            <person name="Klis F.M."/>
            <person name="Kodira C."/>
            <person name="Lennard N."/>
            <person name="Logue M.E."/>
            <person name="Martin R."/>
            <person name="Neiman A.M."/>
            <person name="Nikolaou E."/>
            <person name="Quail M.A."/>
            <person name="Quinn J."/>
            <person name="Santos M.C."/>
            <person name="Schmitzberger F.F."/>
            <person name="Sherlock G."/>
            <person name="Shah P."/>
            <person name="Silverstein K.A."/>
            <person name="Skrzypek M.S."/>
            <person name="Soll D."/>
            <person name="Staggs R."/>
            <person name="Stansfield I."/>
            <person name="Stumpf M.P."/>
            <person name="Sudbery P.E."/>
            <person name="Srikantha T."/>
            <person name="Zeng Q."/>
            <person name="Berman J."/>
            <person name="Berriman M."/>
            <person name="Heitman J."/>
            <person name="Gow N.A."/>
            <person name="Lorenz M.C."/>
            <person name="Birren B.W."/>
            <person name="Kellis M."/>
            <person name="Cuomo C.A."/>
        </authorList>
    </citation>
    <scope>NUCLEOTIDE SEQUENCE [LARGE SCALE GENOMIC DNA]</scope>
    <source>
        <strain evidence="4">CDC 317 / ATCC MYA-4646</strain>
    </source>
</reference>
<accession>A0AAJ8W5S8</accession>
<protein>
    <submittedName>
        <fullName evidence="2 3">Uncharacterized protein</fullName>
    </submittedName>
</protein>
<evidence type="ECO:0000313" key="1">
    <source>
        <dbReference type="CGD" id="CAL0000144585"/>
    </source>
</evidence>
<dbReference type="VEuPathDB" id="FungiDB:CPAR2_600990"/>
<reference evidence="2" key="3">
    <citation type="submission" date="2011-10" db="EMBL/GenBank/DDBJ databases">
        <title>Transcriptional landscape of the pathogenic yeast Candida parapsilosis.</title>
        <authorList>
            <person name="Guida A."/>
            <person name="Lindstaedt C."/>
            <person name="Maguire S.L."/>
            <person name="Ding C."/>
            <person name="Higgins D.G."/>
            <person name="Harris D."/>
            <person name="Berriman M."/>
            <person name="Butler G."/>
        </authorList>
    </citation>
    <scope>NUCLEOTIDE SEQUENCE</scope>
    <source>
        <strain evidence="2">CDC317</strain>
    </source>
</reference>
<reference evidence="4" key="2">
    <citation type="journal article" date="2011" name="BMC Genomics">
        <title>Using RNA-seq to determine the transcriptional landscape and the hypoxic response of the pathogenic yeast Candida parapsilosis.</title>
        <authorList>
            <person name="Guida A."/>
            <person name="Lindstaedt C."/>
            <person name="Maguire S.L."/>
            <person name="Ding C."/>
            <person name="Higgins D.G."/>
            <person name="Corton N.J."/>
            <person name="Berriman M."/>
            <person name="Butler G."/>
        </authorList>
    </citation>
    <scope>GENOME REANNOTATION</scope>
    <source>
        <strain evidence="4">CDC 317 / ATCC MYA-4646</strain>
    </source>
</reference>
<sequence length="292" mass="32844">MFNRAVSEDDSCLWSQTLSSKEPNIIKFDTSKWRKLSKNQGDSVGFLFDIGAGDYDVTIPGHTGVRNYSVEDVGNNAAEQGRQNDRLQLVDLKDDDDNGYDTIENEIFGLGDLERATNEANTPHNHFEMATSPTFELPFGVDNVFESIEGRQQDNALAHYSATSSQRFIDLKNRHEVSIFTRQRYGNNYNGFDEDTYHPIKNNPKGRKREAWKESFQAIGSVFKNRLKQKQSVTKLVPRSSVTNQEEIDAETQLLVDHFAGVCTPAEVLEGVQLRSSVPVMLSRLGLMDAGV</sequence>
<dbReference type="EnsemblFungi" id="CPAR2_600990-T">
    <property type="protein sequence ID" value="CPAR2_600990-T-p1"/>
    <property type="gene ID" value="CPAR2_600990"/>
</dbReference>
<keyword evidence="4" id="KW-1185">Reference proteome</keyword>
<gene>
    <name evidence="1 2" type="ordered locus">CPAR2_600990</name>
</gene>
<accession>G8B4Z1</accession>
<reference evidence="3" key="4">
    <citation type="submission" date="2025-05" db="UniProtKB">
        <authorList>
            <consortium name="EnsemblFungi"/>
        </authorList>
    </citation>
    <scope>IDENTIFICATION</scope>
</reference>